<dbReference type="Pfam" id="PF00370">
    <property type="entry name" value="FGGY_N"/>
    <property type="match status" value="1"/>
</dbReference>
<dbReference type="AlphaFoldDB" id="A0A382AFD5"/>
<dbReference type="InterPro" id="IPR000577">
    <property type="entry name" value="Carb_kinase_FGGY"/>
</dbReference>
<evidence type="ECO:0008006" key="9">
    <source>
        <dbReference type="Google" id="ProtNLM"/>
    </source>
</evidence>
<keyword evidence="4" id="KW-0418">Kinase</keyword>
<feature type="domain" description="Carbohydrate kinase FGGY N-terminal" evidence="6">
    <location>
        <begin position="3"/>
        <end position="223"/>
    </location>
</feature>
<gene>
    <name evidence="8" type="ORF">METZ01_LOCUS152686</name>
</gene>
<dbReference type="Pfam" id="PF02782">
    <property type="entry name" value="FGGY_C"/>
    <property type="match status" value="1"/>
</dbReference>
<organism evidence="8">
    <name type="scientific">marine metagenome</name>
    <dbReference type="NCBI Taxonomy" id="408172"/>
    <lineage>
        <taxon>unclassified sequences</taxon>
        <taxon>metagenomes</taxon>
        <taxon>ecological metagenomes</taxon>
    </lineage>
</organism>
<keyword evidence="2" id="KW-0808">Transferase</keyword>
<evidence type="ECO:0000256" key="5">
    <source>
        <dbReference type="ARBA" id="ARBA00022840"/>
    </source>
</evidence>
<protein>
    <recommendedName>
        <fullName evidence="9">Carbohydrate kinase FGGY N-terminal domain-containing protein</fullName>
    </recommendedName>
</protein>
<name>A0A382AFD5_9ZZZZ</name>
<proteinExistence type="inferred from homology"/>
<evidence type="ECO:0000313" key="8">
    <source>
        <dbReference type="EMBL" id="SVA99832.1"/>
    </source>
</evidence>
<comment type="similarity">
    <text evidence="1">Belongs to the FGGY kinase family.</text>
</comment>
<evidence type="ECO:0000259" key="7">
    <source>
        <dbReference type="Pfam" id="PF02782"/>
    </source>
</evidence>
<evidence type="ECO:0000256" key="3">
    <source>
        <dbReference type="ARBA" id="ARBA00022741"/>
    </source>
</evidence>
<evidence type="ECO:0000256" key="1">
    <source>
        <dbReference type="ARBA" id="ARBA00009156"/>
    </source>
</evidence>
<evidence type="ECO:0000256" key="2">
    <source>
        <dbReference type="ARBA" id="ARBA00022679"/>
    </source>
</evidence>
<dbReference type="GO" id="GO:0006071">
    <property type="term" value="P:glycerol metabolic process"/>
    <property type="evidence" value="ECO:0007669"/>
    <property type="project" value="TreeGrafter"/>
</dbReference>
<dbReference type="PANTHER" id="PTHR10196">
    <property type="entry name" value="SUGAR KINASE"/>
    <property type="match status" value="1"/>
</dbReference>
<dbReference type="EMBL" id="UINC01025020">
    <property type="protein sequence ID" value="SVA99832.1"/>
    <property type="molecule type" value="Genomic_DNA"/>
</dbReference>
<dbReference type="InterPro" id="IPR018485">
    <property type="entry name" value="FGGY_C"/>
</dbReference>
<sequence>MKNQIVFKSLEKHFLVNTKPGHVEADAHAIARTCKKLIQLASKFADQNNFTIIGLGMAFQRSTFLFWDRQSIKPLTPALSWQDSRASNIVKEFSDFSDSIFIKTGAPLNPHFGGPKFAYLTRNDPNLKRKAIQGEVVFGTISAYLTHYLTGNCLIDESIASRFTMMDLVHRQWDDELLALFETPKACLPKLTSSVNNFGTILVNKKNIPLLVVIGDQQAALIGQGGFTTNSVAMNFGTSGSIQINVGKKSTHVNGLISSILYSDQKEHFYILEGTINACNSLFYQLEKELKIPHKQMLWDDRCTMTKTEGVYVPTFSGLASPYWVDEYNLVSKGYGNNLPNEIIRAGMESIGLLVNDILSLAKSKLKDLPNNIMASGGGARPSLLQFISDLTGITVHRSPMKDRTALGVHALLNKTHNGTWPMINISHKDGYLPKMIQSERKIKIERWKRALLEAGIK</sequence>
<dbReference type="GO" id="GO:0004370">
    <property type="term" value="F:glycerol kinase activity"/>
    <property type="evidence" value="ECO:0007669"/>
    <property type="project" value="TreeGrafter"/>
</dbReference>
<dbReference type="PIRSF" id="PIRSF000538">
    <property type="entry name" value="GlpK"/>
    <property type="match status" value="1"/>
</dbReference>
<feature type="domain" description="Carbohydrate kinase FGGY C-terminal" evidence="7">
    <location>
        <begin position="233"/>
        <end position="410"/>
    </location>
</feature>
<keyword evidence="3" id="KW-0547">Nucleotide-binding</keyword>
<evidence type="ECO:0000256" key="4">
    <source>
        <dbReference type="ARBA" id="ARBA00022777"/>
    </source>
</evidence>
<dbReference type="GO" id="GO:0005829">
    <property type="term" value="C:cytosol"/>
    <property type="evidence" value="ECO:0007669"/>
    <property type="project" value="TreeGrafter"/>
</dbReference>
<accession>A0A382AFD5</accession>
<dbReference type="PANTHER" id="PTHR10196:SF69">
    <property type="entry name" value="GLYCEROL KINASE"/>
    <property type="match status" value="1"/>
</dbReference>
<dbReference type="SUPFAM" id="SSF53067">
    <property type="entry name" value="Actin-like ATPase domain"/>
    <property type="match status" value="2"/>
</dbReference>
<keyword evidence="5" id="KW-0067">ATP-binding</keyword>
<dbReference type="GO" id="GO:0005524">
    <property type="term" value="F:ATP binding"/>
    <property type="evidence" value="ECO:0007669"/>
    <property type="project" value="UniProtKB-KW"/>
</dbReference>
<dbReference type="InterPro" id="IPR043129">
    <property type="entry name" value="ATPase_NBD"/>
</dbReference>
<dbReference type="InterPro" id="IPR018484">
    <property type="entry name" value="FGGY_N"/>
</dbReference>
<evidence type="ECO:0000259" key="6">
    <source>
        <dbReference type="Pfam" id="PF00370"/>
    </source>
</evidence>
<dbReference type="Gene3D" id="3.30.420.40">
    <property type="match status" value="2"/>
</dbReference>
<reference evidence="8" key="1">
    <citation type="submission" date="2018-05" db="EMBL/GenBank/DDBJ databases">
        <authorList>
            <person name="Lanie J.A."/>
            <person name="Ng W.-L."/>
            <person name="Kazmierczak K.M."/>
            <person name="Andrzejewski T.M."/>
            <person name="Davidsen T.M."/>
            <person name="Wayne K.J."/>
            <person name="Tettelin H."/>
            <person name="Glass J.I."/>
            <person name="Rusch D."/>
            <person name="Podicherti R."/>
            <person name="Tsui H.-C.T."/>
            <person name="Winkler M.E."/>
        </authorList>
    </citation>
    <scope>NUCLEOTIDE SEQUENCE</scope>
</reference>